<dbReference type="AlphaFoldDB" id="A0A1Y6FMT7"/>
<evidence type="ECO:0000313" key="2">
    <source>
        <dbReference type="Proteomes" id="UP000194469"/>
    </source>
</evidence>
<dbReference type="GeneID" id="303002315"/>
<dbReference type="Pfam" id="PF10055">
    <property type="entry name" value="DUF2292"/>
    <property type="match status" value="1"/>
</dbReference>
<dbReference type="Proteomes" id="UP000194469">
    <property type="component" value="Unassembled WGS sequence"/>
</dbReference>
<dbReference type="RefSeq" id="WP_086456841.1">
    <property type="nucleotide sequence ID" value="NZ_FXWL01000002.1"/>
</dbReference>
<accession>A0A1Y6FMT7</accession>
<organism evidence="1 2">
    <name type="scientific">Sphingopyxis terrae subsp. ummariensis</name>
    <dbReference type="NCBI Taxonomy" id="429001"/>
    <lineage>
        <taxon>Bacteria</taxon>
        <taxon>Pseudomonadati</taxon>
        <taxon>Pseudomonadota</taxon>
        <taxon>Alphaproteobacteria</taxon>
        <taxon>Sphingomonadales</taxon>
        <taxon>Sphingomonadaceae</taxon>
        <taxon>Sphingopyxis</taxon>
    </lineage>
</organism>
<dbReference type="EMBL" id="FXWL01000002">
    <property type="protein sequence ID" value="SMQ76334.1"/>
    <property type="molecule type" value="Genomic_DNA"/>
</dbReference>
<proteinExistence type="predicted"/>
<reference evidence="2" key="1">
    <citation type="submission" date="2017-04" db="EMBL/GenBank/DDBJ databases">
        <authorList>
            <person name="Varghese N."/>
            <person name="Submissions S."/>
        </authorList>
    </citation>
    <scope>NUCLEOTIDE SEQUENCE [LARGE SCALE GENOMIC DNA]</scope>
    <source>
        <strain evidence="2">UI2</strain>
    </source>
</reference>
<dbReference type="InterPro" id="IPR018743">
    <property type="entry name" value="DUF2292"/>
</dbReference>
<evidence type="ECO:0000313" key="1">
    <source>
        <dbReference type="EMBL" id="SMQ76334.1"/>
    </source>
</evidence>
<gene>
    <name evidence="1" type="ORF">SAMN06295984_1776</name>
</gene>
<protein>
    <recommendedName>
        <fullName evidence="3">DUF2292 domain-containing protein</fullName>
    </recommendedName>
</protein>
<keyword evidence="2" id="KW-1185">Reference proteome</keyword>
<sequence>MTSSQDPSAGEREPPSRAVQTVLDALEKLRFGAIQLTVHEGRLVQVDVTERHRYPN</sequence>
<name>A0A1Y6FMT7_9SPHN</name>
<evidence type="ECO:0008006" key="3">
    <source>
        <dbReference type="Google" id="ProtNLM"/>
    </source>
</evidence>